<reference evidence="1" key="1">
    <citation type="submission" date="2018-02" db="EMBL/GenBank/DDBJ databases">
        <title>Rhizophora mucronata_Transcriptome.</title>
        <authorList>
            <person name="Meera S.P."/>
            <person name="Sreeshan A."/>
            <person name="Augustine A."/>
        </authorList>
    </citation>
    <scope>NUCLEOTIDE SEQUENCE</scope>
    <source>
        <tissue evidence="1">Leaf</tissue>
    </source>
</reference>
<organism evidence="1">
    <name type="scientific">Rhizophora mucronata</name>
    <name type="common">Asiatic mangrove</name>
    <dbReference type="NCBI Taxonomy" id="61149"/>
    <lineage>
        <taxon>Eukaryota</taxon>
        <taxon>Viridiplantae</taxon>
        <taxon>Streptophyta</taxon>
        <taxon>Embryophyta</taxon>
        <taxon>Tracheophyta</taxon>
        <taxon>Spermatophyta</taxon>
        <taxon>Magnoliopsida</taxon>
        <taxon>eudicotyledons</taxon>
        <taxon>Gunneridae</taxon>
        <taxon>Pentapetalae</taxon>
        <taxon>rosids</taxon>
        <taxon>fabids</taxon>
        <taxon>Malpighiales</taxon>
        <taxon>Rhizophoraceae</taxon>
        <taxon>Rhizophora</taxon>
    </lineage>
</organism>
<dbReference type="EMBL" id="GGEC01029128">
    <property type="protein sequence ID" value="MBX09612.1"/>
    <property type="molecule type" value="Transcribed_RNA"/>
</dbReference>
<accession>A0A2P2KV66</accession>
<sequence length="30" mass="3300">MAVLTVICGLNFERKLDGTQVLYTAIDTDV</sequence>
<proteinExistence type="predicted"/>
<dbReference type="AlphaFoldDB" id="A0A2P2KV66"/>
<protein>
    <submittedName>
        <fullName evidence="1">Uncharacterized protein MANES_01G115300</fullName>
    </submittedName>
</protein>
<evidence type="ECO:0000313" key="1">
    <source>
        <dbReference type="EMBL" id="MBX09612.1"/>
    </source>
</evidence>
<name>A0A2P2KV66_RHIMU</name>